<reference evidence="2 3" key="1">
    <citation type="journal article" date="2014" name="Antonie Van Leeuwenhoek">
        <title>Roseivivax atlanticus sp. nov., isolated from surface seawater of the Atlantic Ocean.</title>
        <authorList>
            <person name="Li G."/>
            <person name="Lai Q."/>
            <person name="Liu X."/>
            <person name="Sun F."/>
            <person name="Shao Z."/>
        </authorList>
    </citation>
    <scope>NUCLEOTIDE SEQUENCE [LARGE SCALE GENOMIC DNA]</scope>
    <source>
        <strain evidence="2 3">22II-s10s</strain>
    </source>
</reference>
<comment type="caution">
    <text evidence="2">The sequence shown here is derived from an EMBL/GenBank/DDBJ whole genome shotgun (WGS) entry which is preliminary data.</text>
</comment>
<organism evidence="2 3">
    <name type="scientific">Roseivivax marinus</name>
    <dbReference type="NCBI Taxonomy" id="1379903"/>
    <lineage>
        <taxon>Bacteria</taxon>
        <taxon>Pseudomonadati</taxon>
        <taxon>Pseudomonadota</taxon>
        <taxon>Alphaproteobacteria</taxon>
        <taxon>Rhodobacterales</taxon>
        <taxon>Roseobacteraceae</taxon>
        <taxon>Roseivivax</taxon>
    </lineage>
</organism>
<keyword evidence="3" id="KW-1185">Reference proteome</keyword>
<evidence type="ECO:0000313" key="3">
    <source>
        <dbReference type="Proteomes" id="UP000019063"/>
    </source>
</evidence>
<evidence type="ECO:0008006" key="4">
    <source>
        <dbReference type="Google" id="ProtNLM"/>
    </source>
</evidence>
<dbReference type="STRING" id="1379903.ATO8_11891"/>
<evidence type="ECO:0000256" key="1">
    <source>
        <dbReference type="SAM" id="SignalP"/>
    </source>
</evidence>
<dbReference type="AlphaFoldDB" id="W4HHR5"/>
<keyword evidence="1" id="KW-0732">Signal</keyword>
<dbReference type="EMBL" id="AQQW01000007">
    <property type="protein sequence ID" value="ETW12249.1"/>
    <property type="molecule type" value="Genomic_DNA"/>
</dbReference>
<feature type="chain" id="PRO_5004843264" description="Transporter" evidence="1">
    <location>
        <begin position="19"/>
        <end position="221"/>
    </location>
</feature>
<accession>W4HHR5</accession>
<dbReference type="Proteomes" id="UP000019063">
    <property type="component" value="Unassembled WGS sequence"/>
</dbReference>
<feature type="signal peptide" evidence="1">
    <location>
        <begin position="1"/>
        <end position="18"/>
    </location>
</feature>
<dbReference type="RefSeq" id="WP_043844758.1">
    <property type="nucleotide sequence ID" value="NZ_AQQW01000007.1"/>
</dbReference>
<gene>
    <name evidence="2" type="ORF">ATO8_11891</name>
</gene>
<evidence type="ECO:0000313" key="2">
    <source>
        <dbReference type="EMBL" id="ETW12249.1"/>
    </source>
</evidence>
<protein>
    <recommendedName>
        <fullName evidence="4">Transporter</fullName>
    </recommendedName>
</protein>
<dbReference type="eggNOG" id="ENOG50307R7">
    <property type="taxonomic scope" value="Bacteria"/>
</dbReference>
<proteinExistence type="predicted"/>
<sequence>MWLGIVTAVAALGLPATAAASAWPQEKGSGFASAAVHLSWPQDIRTWQSTDPTGRYDALYFEYGLTDRLTAGLDLGRAISGAIKSVGFLQLPLTAPDAPLKAAGQLGLGVIDGAEVVRPGLSLGMGWERGWLAADALVEQPLDGNAFDVKLDMTFGLNLPRDRKLILQLQSGQQAGDPAFLRVAPSVVIPLLGPVSAELGGIWGLVGDDSMGLKLGVWTEF</sequence>
<name>W4HHR5_9RHOB</name>